<reference evidence="8 9" key="1">
    <citation type="submission" date="2020-08" db="EMBL/GenBank/DDBJ databases">
        <title>Genomic Encyclopedia of Type Strains, Phase IV (KMG-IV): sequencing the most valuable type-strain genomes for metagenomic binning, comparative biology and taxonomic classification.</title>
        <authorList>
            <person name="Goeker M."/>
        </authorList>
    </citation>
    <scope>NUCLEOTIDE SEQUENCE [LARGE SCALE GENOMIC DNA]</scope>
    <source>
        <strain evidence="8 9">DSM 17976</strain>
    </source>
</reference>
<feature type="transmembrane region" description="Helical" evidence="6">
    <location>
        <begin position="404"/>
        <end position="422"/>
    </location>
</feature>
<protein>
    <submittedName>
        <fullName evidence="8">Amino acid transporter</fullName>
    </submittedName>
</protein>
<dbReference type="Gene3D" id="1.20.1740.10">
    <property type="entry name" value="Amino acid/polyamine transporter I"/>
    <property type="match status" value="1"/>
</dbReference>
<evidence type="ECO:0000256" key="4">
    <source>
        <dbReference type="ARBA" id="ARBA00022989"/>
    </source>
</evidence>
<feature type="transmembrane region" description="Helical" evidence="6">
    <location>
        <begin position="258"/>
        <end position="276"/>
    </location>
</feature>
<comment type="subcellular location">
    <subcellularLocation>
        <location evidence="1">Membrane</location>
        <topology evidence="1">Multi-pass membrane protein</topology>
    </subcellularLocation>
</comment>
<feature type="transmembrane region" description="Helical" evidence="6">
    <location>
        <begin position="196"/>
        <end position="215"/>
    </location>
</feature>
<dbReference type="GO" id="GO:0016020">
    <property type="term" value="C:membrane"/>
    <property type="evidence" value="ECO:0007669"/>
    <property type="project" value="UniProtKB-SubCell"/>
</dbReference>
<dbReference type="PIRSF" id="PIRSF006060">
    <property type="entry name" value="AA_transporter"/>
    <property type="match status" value="1"/>
</dbReference>
<organism evidence="8 9">
    <name type="scientific">Runella defluvii</name>
    <dbReference type="NCBI Taxonomy" id="370973"/>
    <lineage>
        <taxon>Bacteria</taxon>
        <taxon>Pseudomonadati</taxon>
        <taxon>Bacteroidota</taxon>
        <taxon>Cytophagia</taxon>
        <taxon>Cytophagales</taxon>
        <taxon>Spirosomataceae</taxon>
        <taxon>Runella</taxon>
    </lineage>
</organism>
<feature type="domain" description="Cationic amino acid transporter C-terminal" evidence="7">
    <location>
        <begin position="515"/>
        <end position="558"/>
    </location>
</feature>
<dbReference type="GO" id="GO:0015171">
    <property type="term" value="F:amino acid transmembrane transporter activity"/>
    <property type="evidence" value="ECO:0007669"/>
    <property type="project" value="TreeGrafter"/>
</dbReference>
<evidence type="ECO:0000313" key="8">
    <source>
        <dbReference type="EMBL" id="MBB3838670.1"/>
    </source>
</evidence>
<keyword evidence="2" id="KW-0813">Transport</keyword>
<dbReference type="RefSeq" id="WP_183974330.1">
    <property type="nucleotide sequence ID" value="NZ_JACIBY010000005.1"/>
</dbReference>
<keyword evidence="4 6" id="KW-1133">Transmembrane helix</keyword>
<dbReference type="InterPro" id="IPR002293">
    <property type="entry name" value="AA/rel_permease1"/>
</dbReference>
<dbReference type="Pfam" id="PF13906">
    <property type="entry name" value="AA_permease_C"/>
    <property type="match status" value="1"/>
</dbReference>
<feature type="transmembrane region" description="Helical" evidence="6">
    <location>
        <begin position="297"/>
        <end position="319"/>
    </location>
</feature>
<feature type="transmembrane region" description="Helical" evidence="6">
    <location>
        <begin position="37"/>
        <end position="57"/>
    </location>
</feature>
<feature type="transmembrane region" description="Helical" evidence="6">
    <location>
        <begin position="352"/>
        <end position="374"/>
    </location>
</feature>
<keyword evidence="9" id="KW-1185">Reference proteome</keyword>
<evidence type="ECO:0000256" key="5">
    <source>
        <dbReference type="ARBA" id="ARBA00023136"/>
    </source>
</evidence>
<evidence type="ECO:0000256" key="6">
    <source>
        <dbReference type="SAM" id="Phobius"/>
    </source>
</evidence>
<evidence type="ECO:0000256" key="1">
    <source>
        <dbReference type="ARBA" id="ARBA00004141"/>
    </source>
</evidence>
<sequence length="563" mass="61508">MSNSLFRKKSVSQVLNDIKTGEDGHGSMAKVLSVKDLTSFGIAAIIGGGIFSTIGNASYDGGAAVSLLFVFIAFACAFTGLCYAQFASTIPVSGSAYTYTYVSFGELLAWIIGWALILEYAVSNMVIAIGWSGYFMEMLERFGIHFPEYLATDFISARDGFNEFQEVIKAGGVPNPRLVSQEEAFRTAPMIGGFKVLMNIPAALVTVFITVLAYIGIKESRTTGNALVLFKVIVILAVIIIGAFYVNPENWEPFAPNGMNGVLLGVSAVFFSFIGFDSVSTTAEECQNPQRDLPRSIIYSLIICTVLYVTIALVLNGMVSHKELKVDDPLAYVFKSVSQNAVGWQKSFLSSLSGIIAVSAVVAMTSALLAYQIGQPRIWMTMSRDGLLPKSFGKIHPKYKTPSFSTILTGVLVAIPSLFMNMKFVTDLTSVGTLFAFIIVCAGILYLDKQKTPSKFKVPYVNGKYTVGVLMVAALAWTYSQGGFVEHLTEKPLLIVLWLVWLGLAIASFLQRFSLLPVLGILTNLYLMTELGISNWIMFLIWLIIGLVIYFGYGYRKSNLIGK</sequence>
<evidence type="ECO:0000259" key="7">
    <source>
        <dbReference type="Pfam" id="PF13906"/>
    </source>
</evidence>
<evidence type="ECO:0000313" key="9">
    <source>
        <dbReference type="Proteomes" id="UP000541352"/>
    </source>
</evidence>
<dbReference type="InterPro" id="IPR029485">
    <property type="entry name" value="CAT_C"/>
</dbReference>
<dbReference type="Proteomes" id="UP000541352">
    <property type="component" value="Unassembled WGS sequence"/>
</dbReference>
<evidence type="ECO:0000256" key="2">
    <source>
        <dbReference type="ARBA" id="ARBA00022448"/>
    </source>
</evidence>
<dbReference type="PANTHER" id="PTHR43243">
    <property type="entry name" value="INNER MEMBRANE TRANSPORTER YGJI-RELATED"/>
    <property type="match status" value="1"/>
</dbReference>
<feature type="transmembrane region" description="Helical" evidence="6">
    <location>
        <begin position="428"/>
        <end position="447"/>
    </location>
</feature>
<gene>
    <name evidence="8" type="ORF">FHS57_002676</name>
</gene>
<name>A0A7W5ZK76_9BACT</name>
<comment type="caution">
    <text evidence="8">The sequence shown here is derived from an EMBL/GenBank/DDBJ whole genome shotgun (WGS) entry which is preliminary data.</text>
</comment>
<keyword evidence="5 6" id="KW-0472">Membrane</keyword>
<feature type="transmembrane region" description="Helical" evidence="6">
    <location>
        <begin position="533"/>
        <end position="553"/>
    </location>
</feature>
<accession>A0A7W5ZK76</accession>
<dbReference type="Pfam" id="PF13520">
    <property type="entry name" value="AA_permease_2"/>
    <property type="match status" value="1"/>
</dbReference>
<evidence type="ECO:0000256" key="3">
    <source>
        <dbReference type="ARBA" id="ARBA00022692"/>
    </source>
</evidence>
<proteinExistence type="predicted"/>
<feature type="transmembrane region" description="Helical" evidence="6">
    <location>
        <begin position="63"/>
        <end position="86"/>
    </location>
</feature>
<dbReference type="PANTHER" id="PTHR43243:SF4">
    <property type="entry name" value="CATIONIC AMINO ACID TRANSPORTER 4"/>
    <property type="match status" value="1"/>
</dbReference>
<dbReference type="EMBL" id="JACIBY010000005">
    <property type="protein sequence ID" value="MBB3838670.1"/>
    <property type="molecule type" value="Genomic_DNA"/>
</dbReference>
<keyword evidence="3 6" id="KW-0812">Transmembrane</keyword>
<dbReference type="AlphaFoldDB" id="A0A7W5ZK76"/>
<feature type="transmembrane region" description="Helical" evidence="6">
    <location>
        <begin position="107"/>
        <end position="131"/>
    </location>
</feature>
<feature type="transmembrane region" description="Helical" evidence="6">
    <location>
        <begin position="493"/>
        <end position="513"/>
    </location>
</feature>
<feature type="transmembrane region" description="Helical" evidence="6">
    <location>
        <begin position="227"/>
        <end position="246"/>
    </location>
</feature>